<protein>
    <submittedName>
        <fullName evidence="1">Uncharacterized protein</fullName>
    </submittedName>
</protein>
<dbReference type="Proteomes" id="UP000243232">
    <property type="component" value="Chromosome I"/>
</dbReference>
<name>A0A1H2GNM6_9PSED</name>
<gene>
    <name evidence="1" type="ORF">SAMN05216296_2423</name>
</gene>
<proteinExistence type="predicted"/>
<keyword evidence="2" id="KW-1185">Reference proteome</keyword>
<dbReference type="OrthoDB" id="6385243at2"/>
<evidence type="ECO:0000313" key="1">
    <source>
        <dbReference type="EMBL" id="SDU21154.1"/>
    </source>
</evidence>
<reference evidence="2" key="1">
    <citation type="submission" date="2016-10" db="EMBL/GenBank/DDBJ databases">
        <authorList>
            <person name="Varghese N."/>
            <person name="Submissions S."/>
        </authorList>
    </citation>
    <scope>NUCLEOTIDE SEQUENCE [LARGE SCALE GENOMIC DNA]</scope>
    <source>
        <strain evidence="2">DSM 17875</strain>
    </source>
</reference>
<dbReference type="RefSeq" id="WP_157718859.1">
    <property type="nucleotide sequence ID" value="NZ_LT629785.1"/>
</dbReference>
<dbReference type="AlphaFoldDB" id="A0A1H2GNM6"/>
<accession>A0A1H2GNM6</accession>
<organism evidence="1 2">
    <name type="scientific">Pseudomonas pohangensis</name>
    <dbReference type="NCBI Taxonomy" id="364197"/>
    <lineage>
        <taxon>Bacteria</taxon>
        <taxon>Pseudomonadati</taxon>
        <taxon>Pseudomonadota</taxon>
        <taxon>Gammaproteobacteria</taxon>
        <taxon>Pseudomonadales</taxon>
        <taxon>Pseudomonadaceae</taxon>
        <taxon>Pseudomonas</taxon>
    </lineage>
</organism>
<dbReference type="EMBL" id="LT629785">
    <property type="protein sequence ID" value="SDU21154.1"/>
    <property type="molecule type" value="Genomic_DNA"/>
</dbReference>
<sequence length="205" mass="22991">MSMPVATYKCSACDLSRWSSGTWGYRYYLHGESKLQMHVVMGWCKTCNDLQAIEVLPDAEGELKLKIKLEALQAELAKVLAATPPAKSWWPFRAKKISSQANLEYEIRAAEEQIMEYRLCRTALSTRTGKPRCLRCESEDCIALPEHAVDYFAAEDVPVPIGFMHPGCGGQLTVAYEGTRLSVQLTEKAYDLEGHLLDEVKPRSS</sequence>
<evidence type="ECO:0000313" key="2">
    <source>
        <dbReference type="Proteomes" id="UP000243232"/>
    </source>
</evidence>
<dbReference type="STRING" id="364197.SAMN05216296_2423"/>